<evidence type="ECO:0000313" key="3">
    <source>
        <dbReference type="EMBL" id="KAL5110001.1"/>
    </source>
</evidence>
<reference evidence="3 4" key="1">
    <citation type="journal article" date="2022" name="Front. Cell. Infect. Microbiol.">
        <title>The Genomes of Two Strains of Taenia crassiceps the Animal Model for the Study of Human Cysticercosis.</title>
        <authorList>
            <person name="Bobes R.J."/>
            <person name="Estrada K."/>
            <person name="Rios-Valencia D.G."/>
            <person name="Calderon-Gallegos A."/>
            <person name="de la Torre P."/>
            <person name="Carrero J.C."/>
            <person name="Sanchez-Flores A."/>
            <person name="Laclette J.P."/>
        </authorList>
    </citation>
    <scope>NUCLEOTIDE SEQUENCE [LARGE SCALE GENOMIC DNA]</scope>
    <source>
        <strain evidence="3">WFUcys</strain>
    </source>
</reference>
<dbReference type="PANTHER" id="PTHR46406">
    <property type="entry name" value="NITRIC OXIDE-ASSOCIATED PROTEIN 1"/>
    <property type="match status" value="1"/>
</dbReference>
<evidence type="ECO:0000256" key="1">
    <source>
        <dbReference type="SAM" id="MobiDB-lite"/>
    </source>
</evidence>
<gene>
    <name evidence="3" type="ORF">TcWFU_002747</name>
</gene>
<evidence type="ECO:0000259" key="2">
    <source>
        <dbReference type="Pfam" id="PF01926"/>
    </source>
</evidence>
<feature type="domain" description="G" evidence="2">
    <location>
        <begin position="295"/>
        <end position="342"/>
    </location>
</feature>
<accession>A0ABR4QK14</accession>
<dbReference type="Pfam" id="PF01926">
    <property type="entry name" value="MMR_HSR1"/>
    <property type="match status" value="1"/>
</dbReference>
<dbReference type="Proteomes" id="UP001651158">
    <property type="component" value="Unassembled WGS sequence"/>
</dbReference>
<evidence type="ECO:0000313" key="4">
    <source>
        <dbReference type="Proteomes" id="UP001651158"/>
    </source>
</evidence>
<dbReference type="EMBL" id="JAKROA010000002">
    <property type="protein sequence ID" value="KAL5110001.1"/>
    <property type="molecule type" value="Genomic_DNA"/>
</dbReference>
<name>A0ABR4QK14_9CEST</name>
<comment type="caution">
    <text evidence="3">The sequence shown here is derived from an EMBL/GenBank/DDBJ whole genome shotgun (WGS) entry which is preliminary data.</text>
</comment>
<keyword evidence="4" id="KW-1185">Reference proteome</keyword>
<proteinExistence type="predicted"/>
<sequence length="708" mass="78750">MTKHQALHRHWTMIKSGILSYRTVSACQIQAWLSLRPYTREQRLIKAVKKQEERLKRINLRRQDYPIVFQPQIDAKSLSPAHSVVSNSPGSKSCDATEPPKKQLLDHETLNRIYNLSENTSCIVLNTSCAGCGARLHCGTPGTHGFLPEPEIVKLKSIEQPRRGRKSATPLPVVCLHCQLVTQYETALKESLPLVEYEKQVITELNNQADSTILLVADMTNLPHSIVPLRLTNPSGHRIVLIGNKVDQLPIDGPKFHSRWCEVLLNAFTETSGLQNDNVSHVALISALTGKESPVYIVGSTNAGKSSLFNRLLLSDFCKSDARESIHRATVSLWPGTTAGLLKFPIARMSYVKRALREQAKYTGEHSIKSSAEPKARELYGYMVVREDEAVTPLTSSNIDAQAERVRNALQDLSIKPTYRYRRDASRADVIEESDMGLRSLFQEELGVEATLETNQDTGNRLLISGTIDPRHFNPRAWCYDTPGLESSQQSLNFLSSDQLVEYMFLVSGRKSDFHRPERRFLLPRTFVLRPGLTMLLGRLGRLDVLASKGPVYLTTQTRLPVHIVETSDVDTYCDEYANFLGPGGRSGEVDASDDHSIPPMTPIVLQSIRPLNLEQSVADVVLSGAGWVSVSGVRKGAAKETDDGAGEATEEDYGISLRAWTPGGVGVNVRQPPLLPYAIRRRGERLLYLREYSGLSADARFAQFSPS</sequence>
<feature type="region of interest" description="Disordered" evidence="1">
    <location>
        <begin position="80"/>
        <end position="100"/>
    </location>
</feature>
<dbReference type="InterPro" id="IPR052807">
    <property type="entry name" value="Mito_transl_resp_regulator"/>
</dbReference>
<dbReference type="SUPFAM" id="SSF52540">
    <property type="entry name" value="P-loop containing nucleoside triphosphate hydrolases"/>
    <property type="match status" value="1"/>
</dbReference>
<organism evidence="3 4">
    <name type="scientific">Taenia crassiceps</name>
    <dbReference type="NCBI Taxonomy" id="6207"/>
    <lineage>
        <taxon>Eukaryota</taxon>
        <taxon>Metazoa</taxon>
        <taxon>Spiralia</taxon>
        <taxon>Lophotrochozoa</taxon>
        <taxon>Platyhelminthes</taxon>
        <taxon>Cestoda</taxon>
        <taxon>Eucestoda</taxon>
        <taxon>Cyclophyllidea</taxon>
        <taxon>Taeniidae</taxon>
        <taxon>Taenia</taxon>
    </lineage>
</organism>
<dbReference type="Gene3D" id="3.40.50.300">
    <property type="entry name" value="P-loop containing nucleotide triphosphate hydrolases"/>
    <property type="match status" value="1"/>
</dbReference>
<dbReference type="InterPro" id="IPR027417">
    <property type="entry name" value="P-loop_NTPase"/>
</dbReference>
<dbReference type="PANTHER" id="PTHR46406:SF1">
    <property type="entry name" value="NITRIC OXIDE-ASSOCIATED PROTEIN 1"/>
    <property type="match status" value="1"/>
</dbReference>
<protein>
    <submittedName>
        <fullName evidence="3">Nitric oxide-associated protein 1</fullName>
    </submittedName>
</protein>
<dbReference type="InterPro" id="IPR006073">
    <property type="entry name" value="GTP-bd"/>
</dbReference>